<evidence type="ECO:0008006" key="11">
    <source>
        <dbReference type="Google" id="ProtNLM"/>
    </source>
</evidence>
<feature type="region of interest" description="Disordered" evidence="7">
    <location>
        <begin position="735"/>
        <end position="755"/>
    </location>
</feature>
<evidence type="ECO:0000256" key="8">
    <source>
        <dbReference type="SAM" id="Phobius"/>
    </source>
</evidence>
<reference evidence="9 10" key="1">
    <citation type="submission" date="2017-04" db="EMBL/GenBank/DDBJ databases">
        <title>The Characteristic of a Fine Plant Growth-Promoting Rhizobacteria Bacillus mycoides Gnyt1 and its Whole Genome Sequencing Analysis.</title>
        <authorList>
            <person name="Li J.H."/>
            <person name="Yao T."/>
        </authorList>
    </citation>
    <scope>NUCLEOTIDE SEQUENCE [LARGE SCALE GENOMIC DNA]</scope>
    <source>
        <strain evidence="9 10">Gnyt1</strain>
        <plasmid evidence="10">Plasmid unnamed5</plasmid>
    </source>
</reference>
<keyword evidence="6 8" id="KW-0472">Membrane</keyword>
<dbReference type="PANTHER" id="PTHR37937:SF1">
    <property type="entry name" value="CONJUGATIVE TRANSFER: DNA TRANSPORT"/>
    <property type="match status" value="1"/>
</dbReference>
<evidence type="ECO:0000256" key="4">
    <source>
        <dbReference type="ARBA" id="ARBA00022692"/>
    </source>
</evidence>
<keyword evidence="3" id="KW-1003">Cell membrane</keyword>
<evidence type="ECO:0000256" key="6">
    <source>
        <dbReference type="ARBA" id="ARBA00023136"/>
    </source>
</evidence>
<evidence type="ECO:0000256" key="1">
    <source>
        <dbReference type="ARBA" id="ARBA00004651"/>
    </source>
</evidence>
<comment type="similarity">
    <text evidence="2">Belongs to the VirD4/TraG family.</text>
</comment>
<keyword evidence="5 8" id="KW-1133">Transmembrane helix</keyword>
<keyword evidence="4 8" id="KW-0812">Transmembrane</keyword>
<dbReference type="PANTHER" id="PTHR37937">
    <property type="entry name" value="CONJUGATIVE TRANSFER: DNA TRANSPORT"/>
    <property type="match status" value="1"/>
</dbReference>
<protein>
    <recommendedName>
        <fullName evidence="11">Type IV secretory system conjugative DNA transfer family protein</fullName>
    </recommendedName>
</protein>
<dbReference type="AlphaFoldDB" id="A0A1W6AJ75"/>
<dbReference type="InterPro" id="IPR027417">
    <property type="entry name" value="P-loop_NTPase"/>
</dbReference>
<feature type="transmembrane region" description="Helical" evidence="8">
    <location>
        <begin position="71"/>
        <end position="91"/>
    </location>
</feature>
<name>A0A1W6AJ75_BACMY</name>
<dbReference type="SUPFAM" id="SSF52540">
    <property type="entry name" value="P-loop containing nucleoside triphosphate hydrolases"/>
    <property type="match status" value="1"/>
</dbReference>
<evidence type="ECO:0000313" key="10">
    <source>
        <dbReference type="Proteomes" id="UP000192932"/>
    </source>
</evidence>
<comment type="subcellular location">
    <subcellularLocation>
        <location evidence="1">Cell membrane</location>
        <topology evidence="1">Multi-pass membrane protein</topology>
    </subcellularLocation>
</comment>
<dbReference type="EMBL" id="CP020748">
    <property type="protein sequence ID" value="ARJ25897.1"/>
    <property type="molecule type" value="Genomic_DNA"/>
</dbReference>
<evidence type="ECO:0000256" key="3">
    <source>
        <dbReference type="ARBA" id="ARBA00022475"/>
    </source>
</evidence>
<dbReference type="CDD" id="cd01127">
    <property type="entry name" value="TrwB_TraG_TraD_VirD4"/>
    <property type="match status" value="1"/>
</dbReference>
<proteinExistence type="inferred from homology"/>
<feature type="compositionally biased region" description="Basic and acidic residues" evidence="7">
    <location>
        <begin position="742"/>
        <end position="755"/>
    </location>
</feature>
<accession>A0A1W6AJ75</accession>
<dbReference type="InterPro" id="IPR051539">
    <property type="entry name" value="T4SS-coupling_protein"/>
</dbReference>
<dbReference type="Gene3D" id="3.40.50.300">
    <property type="entry name" value="P-loop containing nucleotide triphosphate hydrolases"/>
    <property type="match status" value="1"/>
</dbReference>
<organism evidence="9 10">
    <name type="scientific">Bacillus mycoides</name>
    <dbReference type="NCBI Taxonomy" id="1405"/>
    <lineage>
        <taxon>Bacteria</taxon>
        <taxon>Bacillati</taxon>
        <taxon>Bacillota</taxon>
        <taxon>Bacilli</taxon>
        <taxon>Bacillales</taxon>
        <taxon>Bacillaceae</taxon>
        <taxon>Bacillus</taxon>
        <taxon>Bacillus cereus group</taxon>
    </lineage>
</organism>
<evidence type="ECO:0000256" key="2">
    <source>
        <dbReference type="ARBA" id="ARBA00008806"/>
    </source>
</evidence>
<dbReference type="Proteomes" id="UP000192932">
    <property type="component" value="Plasmid unnamed5"/>
</dbReference>
<dbReference type="NCBIfam" id="NF045973">
    <property type="entry name" value="conju_CD1115"/>
    <property type="match status" value="1"/>
</dbReference>
<feature type="transmembrane region" description="Helical" evidence="8">
    <location>
        <begin position="12"/>
        <end position="36"/>
    </location>
</feature>
<gene>
    <name evidence="9" type="ORF">B7492_33210</name>
</gene>
<dbReference type="GO" id="GO:0005886">
    <property type="term" value="C:plasma membrane"/>
    <property type="evidence" value="ECO:0007669"/>
    <property type="project" value="UniProtKB-SubCell"/>
</dbReference>
<evidence type="ECO:0000256" key="7">
    <source>
        <dbReference type="SAM" id="MobiDB-lite"/>
    </source>
</evidence>
<dbReference type="RefSeq" id="WP_085313591.1">
    <property type="nucleotide sequence ID" value="NZ_CP020748.1"/>
</dbReference>
<evidence type="ECO:0000313" key="9">
    <source>
        <dbReference type="EMBL" id="ARJ25897.1"/>
    </source>
</evidence>
<dbReference type="Pfam" id="PF02534">
    <property type="entry name" value="T4SS-DNA_transf"/>
    <property type="match status" value="1"/>
</dbReference>
<keyword evidence="9" id="KW-0614">Plasmid</keyword>
<evidence type="ECO:0000256" key="5">
    <source>
        <dbReference type="ARBA" id="ARBA00022989"/>
    </source>
</evidence>
<geneLocation type="plasmid" evidence="9 10">
    <name>unnamed5</name>
</geneLocation>
<sequence length="773" mass="87414">MKQSINKLAETKVLIIISILVLFFNFFFANFLLAFLQNILVVFKEFAHQNMQAMDLFHLSLEDCFNFQRDIMTFYIGAYALTLFGLLKFCYSMKTNYATMNENQHGSAEFEEPKELVKQYKVVPGSDKEYKGGSGVIVSALQKGKKYLLMLDTGPVHTAVIGISRSGKGERYVFPTVDVISRAEEKDSMIVNDPKGEIAAASYETLKKRGYEVYIYNLMQQKKSMGFNPLQLVIEAYKKGDTALAQQYANSVTFSLYQDPNAKDPFWNNSSISLVTAIILAITADSLKVGKEERVNMYSVANFLATKGSDNNDETGENALDMFFQARDENDPARMMYATSNFAAGNTRSGIFSNAMAKLQIFTLTPNAKLTSYNSLDLTKIGFGEKPVAIFMVTPDFDKSNHVLASIFVSQAYRVNAEKATMSASGKMKRKVQVLLDEFGNMPAIDGMDGMITVGAGKGFRFHLVLQAYSQVKSLYGDEADTIIGNCSNQIYILTMDKSTAEHYAALIGKQTIQDYTRSGKFLSTDKSTSESTKERYLLMPDELMRLQEGESVVVRVNKRQDNKFGKIVPKPIYNRNETAAKARYEYLSHDFDNSKSVLNLPIISEHENIILENIVYTAKSETDSYVLMKDLMPKDAILEIKDTIRTELGDYIHDRADIALNIVETHFDEFTFQQCLSFIVYASYLSLKTKVELVGQLNEYLPKSVIELWRERAKKSDCYEPTEEEAFLQVEQFAENEEREENGGHAEYDEIDVRDQWATVANDSWDNVSNND</sequence>
<dbReference type="InterPro" id="IPR003688">
    <property type="entry name" value="TraG/VirD4"/>
</dbReference>